<dbReference type="Gene3D" id="3.20.20.70">
    <property type="entry name" value="Aldolase class I"/>
    <property type="match status" value="1"/>
</dbReference>
<dbReference type="SMART" id="SM00876">
    <property type="entry name" value="BATS"/>
    <property type="match status" value="1"/>
</dbReference>
<evidence type="ECO:0000256" key="4">
    <source>
        <dbReference type="ARBA" id="ARBA00022723"/>
    </source>
</evidence>
<dbReference type="Pfam" id="PF04055">
    <property type="entry name" value="Radical_SAM"/>
    <property type="match status" value="1"/>
</dbReference>
<dbReference type="SFLD" id="SFLDG01060">
    <property type="entry name" value="BATS_domain_containing"/>
    <property type="match status" value="1"/>
</dbReference>
<organism evidence="8 9">
    <name type="scientific">Candidatus Providencia siddallii</name>
    <dbReference type="NCBI Taxonomy" id="1715285"/>
    <lineage>
        <taxon>Bacteria</taxon>
        <taxon>Pseudomonadati</taxon>
        <taxon>Pseudomonadota</taxon>
        <taxon>Gammaproteobacteria</taxon>
        <taxon>Enterobacterales</taxon>
        <taxon>Morganellaceae</taxon>
        <taxon>Providencia</taxon>
    </lineage>
</organism>
<keyword evidence="2" id="KW-0004">4Fe-4S</keyword>
<dbReference type="Pfam" id="PF06968">
    <property type="entry name" value="BATS"/>
    <property type="match status" value="1"/>
</dbReference>
<dbReference type="SFLD" id="SFLDF00301">
    <property type="entry name" value="2-iminoacetate_synthase_(ThiH)"/>
    <property type="match status" value="1"/>
</dbReference>
<dbReference type="InterPro" id="IPR010722">
    <property type="entry name" value="BATS_dom"/>
</dbReference>
<keyword evidence="9" id="KW-1185">Reference proteome</keyword>
<dbReference type="Proteomes" id="UP001497533">
    <property type="component" value="Chromosome"/>
</dbReference>
<dbReference type="EMBL" id="OZ034688">
    <property type="protein sequence ID" value="CAL1329059.1"/>
    <property type="molecule type" value="Genomic_DNA"/>
</dbReference>
<dbReference type="EC" id="4.1.99.19" evidence="8"/>
<dbReference type="InterPro" id="IPR007197">
    <property type="entry name" value="rSAM"/>
</dbReference>
<evidence type="ECO:0000313" key="9">
    <source>
        <dbReference type="Proteomes" id="UP001497533"/>
    </source>
</evidence>
<dbReference type="CDD" id="cd01335">
    <property type="entry name" value="Radical_SAM"/>
    <property type="match status" value="1"/>
</dbReference>
<gene>
    <name evidence="8" type="primary">thiH</name>
    <name evidence="8" type="ORF">PRHACTZTBTEA_127</name>
</gene>
<keyword evidence="4" id="KW-0479">Metal-binding</keyword>
<proteinExistence type="predicted"/>
<reference evidence="8" key="1">
    <citation type="submission" date="2024-04" db="EMBL/GenBank/DDBJ databases">
        <authorList>
            <person name="Manzano-Marin A."/>
            <person name="Manzano-Marin A."/>
            <person name="Alejandro Manzano Marin A."/>
        </authorList>
    </citation>
    <scope>NUCLEOTIDE SEQUENCE [LARGE SCALE GENOMIC DNA]</scope>
    <source>
        <strain evidence="8">TABTEA</strain>
    </source>
</reference>
<dbReference type="SFLD" id="SFLDG01081">
    <property type="entry name" value="cleavage_of_the_Ca-Cb_bond_in"/>
    <property type="match status" value="1"/>
</dbReference>
<name>A0ABM9NNL0_9GAMM</name>
<dbReference type="InterPro" id="IPR013785">
    <property type="entry name" value="Aldolase_TIM"/>
</dbReference>
<evidence type="ECO:0000256" key="3">
    <source>
        <dbReference type="ARBA" id="ARBA00022691"/>
    </source>
</evidence>
<accession>A0ABM9NNL0</accession>
<evidence type="ECO:0000256" key="1">
    <source>
        <dbReference type="ARBA" id="ARBA00001966"/>
    </source>
</evidence>
<dbReference type="InterPro" id="IPR058240">
    <property type="entry name" value="rSAM_sf"/>
</dbReference>
<evidence type="ECO:0000256" key="2">
    <source>
        <dbReference type="ARBA" id="ARBA00022485"/>
    </source>
</evidence>
<keyword evidence="3" id="KW-0949">S-adenosyl-L-methionine</keyword>
<evidence type="ECO:0000256" key="6">
    <source>
        <dbReference type="ARBA" id="ARBA00023014"/>
    </source>
</evidence>
<feature type="domain" description="Biotin and thiamin synthesis-associated" evidence="7">
    <location>
        <begin position="259"/>
        <end position="362"/>
    </location>
</feature>
<evidence type="ECO:0000313" key="8">
    <source>
        <dbReference type="EMBL" id="CAL1329059.1"/>
    </source>
</evidence>
<dbReference type="SFLD" id="SFLDS00029">
    <property type="entry name" value="Radical_SAM"/>
    <property type="match status" value="1"/>
</dbReference>
<keyword evidence="6" id="KW-0411">Iron-sulfur</keyword>
<dbReference type="NCBIfam" id="TIGR02351">
    <property type="entry name" value="thiH"/>
    <property type="match status" value="1"/>
</dbReference>
<keyword evidence="8" id="KW-0456">Lyase</keyword>
<dbReference type="GO" id="GO:0036355">
    <property type="term" value="F:2-iminoacetate synthase activity"/>
    <property type="evidence" value="ECO:0007669"/>
    <property type="project" value="UniProtKB-EC"/>
</dbReference>
<comment type="cofactor">
    <cofactor evidence="1">
        <name>[4Fe-4S] cluster</name>
        <dbReference type="ChEBI" id="CHEBI:49883"/>
    </cofactor>
</comment>
<dbReference type="SUPFAM" id="SSF102114">
    <property type="entry name" value="Radical SAM enzymes"/>
    <property type="match status" value="1"/>
</dbReference>
<dbReference type="InterPro" id="IPR012726">
    <property type="entry name" value="ThiH"/>
</dbReference>
<keyword evidence="5" id="KW-0408">Iron</keyword>
<protein>
    <submittedName>
        <fullName evidence="8">2-iminoacetate synthase</fullName>
        <ecNumber evidence="8">4.1.99.19</ecNumber>
    </submittedName>
</protein>
<dbReference type="PANTHER" id="PTHR43583">
    <property type="entry name" value="2-IMINOACETATE SYNTHASE"/>
    <property type="match status" value="1"/>
</dbReference>
<dbReference type="PANTHER" id="PTHR43583:SF1">
    <property type="entry name" value="2-IMINOACETATE SYNTHASE"/>
    <property type="match status" value="1"/>
</dbReference>
<dbReference type="InterPro" id="IPR034428">
    <property type="entry name" value="ThiH/NoCL/HydG-like"/>
</dbReference>
<evidence type="ECO:0000256" key="5">
    <source>
        <dbReference type="ARBA" id="ARBA00023004"/>
    </source>
</evidence>
<sequence length="373" mass="43400">MNKNFREYFENFDWDKITLKINNKTVKDVEYALLNDELTLDDFMALLSPSACFFIEEIANKAQQLTRKRFGNTINFYLPLYLSNLCNNDCTYCGFSAKNNIKRKILNDIEVINECNFIRDIGFDSILLVTGEHKNKVGMNYFRHTIPIVREFFSTLMIEVQPLSINEYMELRVIGVDGVIIYQETYNSLIYKNNHIKGNKKDFFWRMNTPERIGNAGIDKIGLGILLGLSNNWRTDCYILAEHLFFLQKYYWKTRYSISFPRLRPCIGGINPLILISELELVQLICAFRLLFPSVELSLSTRESPFFRDNVIPIAINNISAGSKTQPGGYSKLSAELEQFLPNDNRTALQMINVLIKKGLQPVWKDWDKYFGR</sequence>
<evidence type="ECO:0000259" key="7">
    <source>
        <dbReference type="SMART" id="SM00876"/>
    </source>
</evidence>
<dbReference type="RefSeq" id="WP_341765115.1">
    <property type="nucleotide sequence ID" value="NZ_OZ034688.1"/>
</dbReference>